<sequence>MRANKRVLKCKIEEDDKKQVTKDEFEEGDDKRHTIKVETEEDDDEMHGIKDETNGEALEHHGHPQDKAISLDDQIQEEEPEPRGMSLNSGTSSRSTAPPEEQRRLPCERCFRRMIQHPDHVCVLEPGALKCERCRSSHETCFELPSALHVDVIRALSMHPEKRRIALIRATVRRMQRSAAQPRRVKSTYGSTYESSDLDVPPCPRSYHTPMTNDLRNHGIQSIKAVRDEIQAVSDRTQWEVRKLTERLIEVETEMQDEMQDEEGLSAWL</sequence>
<reference evidence="2" key="2">
    <citation type="journal article" date="2016" name="Fungal Biol.">
        <title>Ochratoxin A production by Penicillium thymicola.</title>
        <authorList>
            <person name="Nguyen H.D.T."/>
            <person name="McMullin D.R."/>
            <person name="Ponomareva E."/>
            <person name="Riley R."/>
            <person name="Pomraning K.R."/>
            <person name="Baker S.E."/>
            <person name="Seifert K.A."/>
        </authorList>
    </citation>
    <scope>NUCLEOTIDE SEQUENCE</scope>
    <source>
        <strain evidence="2">DAOM 180753</strain>
    </source>
</reference>
<dbReference type="AlphaFoldDB" id="A0AAI9TQR7"/>
<evidence type="ECO:0000256" key="1">
    <source>
        <dbReference type="SAM" id="MobiDB-lite"/>
    </source>
</evidence>
<dbReference type="Proteomes" id="UP001227192">
    <property type="component" value="Unassembled WGS sequence"/>
</dbReference>
<feature type="region of interest" description="Disordered" evidence="1">
    <location>
        <begin position="178"/>
        <end position="202"/>
    </location>
</feature>
<reference evidence="2" key="1">
    <citation type="submission" date="2015-06" db="EMBL/GenBank/DDBJ databases">
        <authorList>
            <person name="Nguyen H."/>
        </authorList>
    </citation>
    <scope>NUCLEOTIDE SEQUENCE</scope>
    <source>
        <strain evidence="2">DAOM 180753</strain>
    </source>
</reference>
<proteinExistence type="predicted"/>
<evidence type="ECO:0000313" key="3">
    <source>
        <dbReference type="Proteomes" id="UP001227192"/>
    </source>
</evidence>
<keyword evidence="3" id="KW-1185">Reference proteome</keyword>
<dbReference type="EMBL" id="LACB01000027">
    <property type="protein sequence ID" value="KAJ9491633.1"/>
    <property type="molecule type" value="Genomic_DNA"/>
</dbReference>
<comment type="caution">
    <text evidence="2">The sequence shown here is derived from an EMBL/GenBank/DDBJ whole genome shotgun (WGS) entry which is preliminary data.</text>
</comment>
<feature type="region of interest" description="Disordered" evidence="1">
    <location>
        <begin position="14"/>
        <end position="103"/>
    </location>
</feature>
<accession>A0AAI9TQR7</accession>
<gene>
    <name evidence="2" type="ORF">VN97_g1593</name>
</gene>
<organism evidence="2 3">
    <name type="scientific">Penicillium thymicola</name>
    <dbReference type="NCBI Taxonomy" id="293382"/>
    <lineage>
        <taxon>Eukaryota</taxon>
        <taxon>Fungi</taxon>
        <taxon>Dikarya</taxon>
        <taxon>Ascomycota</taxon>
        <taxon>Pezizomycotina</taxon>
        <taxon>Eurotiomycetes</taxon>
        <taxon>Eurotiomycetidae</taxon>
        <taxon>Eurotiales</taxon>
        <taxon>Aspergillaceae</taxon>
        <taxon>Penicillium</taxon>
    </lineage>
</organism>
<evidence type="ECO:0000313" key="2">
    <source>
        <dbReference type="EMBL" id="KAJ9491633.1"/>
    </source>
</evidence>
<feature type="compositionally biased region" description="Polar residues" evidence="1">
    <location>
        <begin position="86"/>
        <end position="96"/>
    </location>
</feature>
<feature type="compositionally biased region" description="Basic and acidic residues" evidence="1">
    <location>
        <begin position="46"/>
        <end position="70"/>
    </location>
</feature>
<protein>
    <submittedName>
        <fullName evidence="2">Uncharacterized protein</fullName>
    </submittedName>
</protein>
<feature type="compositionally biased region" description="Basic and acidic residues" evidence="1">
    <location>
        <begin position="14"/>
        <end position="38"/>
    </location>
</feature>
<name>A0AAI9TQR7_PENTH</name>